<reference evidence="1 2" key="1">
    <citation type="submission" date="2024-06" db="EMBL/GenBank/DDBJ databases">
        <title>The Natural Products Discovery Center: Release of the First 8490 Sequenced Strains for Exploring Actinobacteria Biosynthetic Diversity.</title>
        <authorList>
            <person name="Kalkreuter E."/>
            <person name="Kautsar S.A."/>
            <person name="Yang D."/>
            <person name="Bader C.D."/>
            <person name="Teijaro C.N."/>
            <person name="Fluegel L."/>
            <person name="Davis C.M."/>
            <person name="Simpson J.R."/>
            <person name="Lauterbach L."/>
            <person name="Steele A.D."/>
            <person name="Gui C."/>
            <person name="Meng S."/>
            <person name="Li G."/>
            <person name="Viehrig K."/>
            <person name="Ye F."/>
            <person name="Su P."/>
            <person name="Kiefer A.F."/>
            <person name="Nichols A."/>
            <person name="Cepeda A.J."/>
            <person name="Yan W."/>
            <person name="Fan B."/>
            <person name="Jiang Y."/>
            <person name="Adhikari A."/>
            <person name="Zheng C.-J."/>
            <person name="Schuster L."/>
            <person name="Cowan T.M."/>
            <person name="Smanski M.J."/>
            <person name="Chevrette M.G."/>
            <person name="De Carvalho L.P.S."/>
            <person name="Shen B."/>
        </authorList>
    </citation>
    <scope>NUCLEOTIDE SEQUENCE [LARGE SCALE GENOMIC DNA]</scope>
    <source>
        <strain evidence="1 2">NPDC033039</strain>
    </source>
</reference>
<dbReference type="EMBL" id="JBEZVI010000006">
    <property type="protein sequence ID" value="MEU3710591.1"/>
    <property type="molecule type" value="Genomic_DNA"/>
</dbReference>
<name>A0ABV2YXW8_9ACTN</name>
<dbReference type="RefSeq" id="WP_037678356.1">
    <property type="nucleotide sequence ID" value="NZ_JBEZVI010000006.1"/>
</dbReference>
<keyword evidence="2" id="KW-1185">Reference proteome</keyword>
<gene>
    <name evidence="1" type="ORF">AB0E61_10900</name>
</gene>
<dbReference type="SUPFAM" id="SSF56112">
    <property type="entry name" value="Protein kinase-like (PK-like)"/>
    <property type="match status" value="1"/>
</dbReference>
<proteinExistence type="predicted"/>
<protein>
    <submittedName>
        <fullName evidence="1">Serine/threonine-protein kinase</fullName>
    </submittedName>
</protein>
<keyword evidence="1" id="KW-0418">Kinase</keyword>
<dbReference type="GO" id="GO:0016301">
    <property type="term" value="F:kinase activity"/>
    <property type="evidence" value="ECO:0007669"/>
    <property type="project" value="UniProtKB-KW"/>
</dbReference>
<sequence>MDRYVDADVDADAVRASGAGPGPLPAARRAAYAEVGARLSLLSDRALGDAVAAAPAQGSGIGGRRAEMAVAGRRVFVKRVPLTDLERRPEHLRSTANLFGLPVHYQYGVGSAGFGAWRELAAHLMTTAWVLGDAYQGFPLLYHWRVLPDRPPADFADEFGGIDGAVAHWEGSGAVRRRLEAIGNSSASLVLFLEHLPRTLADRFTDVREGAWAEPGGCAPYLWAERELLRGTAFMSAHGLVHFDTHFANLLTDGHRIYFTDFGLALSRDFDLTPEESAFLTDHLVYDRSYAPWHLLRHHLPAPVRKALDQEPFLKTWPTAPRPHALPPELTTLLDRHAPHATILDEFHRRLIEKSKRTRFPGDEVRRELRRGGG</sequence>
<comment type="caution">
    <text evidence="1">The sequence shown here is derived from an EMBL/GenBank/DDBJ whole genome shotgun (WGS) entry which is preliminary data.</text>
</comment>
<dbReference type="Proteomes" id="UP001550853">
    <property type="component" value="Unassembled WGS sequence"/>
</dbReference>
<evidence type="ECO:0000313" key="2">
    <source>
        <dbReference type="Proteomes" id="UP001550853"/>
    </source>
</evidence>
<dbReference type="Gene3D" id="1.10.510.10">
    <property type="entry name" value="Transferase(Phosphotransferase) domain 1"/>
    <property type="match status" value="1"/>
</dbReference>
<organism evidence="1 2">
    <name type="scientific">Streptomyces catenulae</name>
    <dbReference type="NCBI Taxonomy" id="66875"/>
    <lineage>
        <taxon>Bacteria</taxon>
        <taxon>Bacillati</taxon>
        <taxon>Actinomycetota</taxon>
        <taxon>Actinomycetes</taxon>
        <taxon>Kitasatosporales</taxon>
        <taxon>Streptomycetaceae</taxon>
        <taxon>Streptomyces</taxon>
    </lineage>
</organism>
<evidence type="ECO:0000313" key="1">
    <source>
        <dbReference type="EMBL" id="MEU3710591.1"/>
    </source>
</evidence>
<dbReference type="InterPro" id="IPR011009">
    <property type="entry name" value="Kinase-like_dom_sf"/>
</dbReference>
<accession>A0ABV2YXW8</accession>
<keyword evidence="1" id="KW-0808">Transferase</keyword>